<accession>A0A0N5CVW8</accession>
<dbReference type="AlphaFoldDB" id="A0A0N5CVW8"/>
<feature type="transmembrane region" description="Helical" evidence="6">
    <location>
        <begin position="260"/>
        <end position="281"/>
    </location>
</feature>
<keyword evidence="5 6" id="KW-0472">Membrane</keyword>
<evidence type="ECO:0000313" key="8">
    <source>
        <dbReference type="EMBL" id="VDN01574.1"/>
    </source>
</evidence>
<feature type="domain" description="Amino acid transporter transmembrane" evidence="7">
    <location>
        <begin position="1"/>
        <end position="361"/>
    </location>
</feature>
<proteinExistence type="predicted"/>
<reference evidence="8 9" key="2">
    <citation type="submission" date="2018-11" db="EMBL/GenBank/DDBJ databases">
        <authorList>
            <consortium name="Pathogen Informatics"/>
        </authorList>
    </citation>
    <scope>NUCLEOTIDE SEQUENCE [LARGE SCALE GENOMIC DNA]</scope>
</reference>
<keyword evidence="2" id="KW-0813">Transport</keyword>
<keyword evidence="4 6" id="KW-1133">Transmembrane helix</keyword>
<feature type="transmembrane region" description="Helical" evidence="6">
    <location>
        <begin position="450"/>
        <end position="469"/>
    </location>
</feature>
<dbReference type="STRING" id="103827.A0A0N5CVW8"/>
<sequence length="472" mass="52791">MASLFIVGDLIGGGIVAMPVSFSDTGFTVGAIFIILICVIFTITGWLLADTWEIMRKRWPEYKKHCRTPYSEMARRCMNDTAVVVTKITVHSTLFGATVVYILLSSKIFQNFMAYFDLKVGFCWLPIVVTASVLPATFLKSPSDYWWTVVLGVVFTVACVLLILVGAVLDTPYCFREAYYPNISMKALLGLSIFLFAYNGHQIFPTVQNDMRHPKHFKKSVIVGFLLVAILYIPMSFYTFMVYGNSMVDSVINSIQIVWIRYSADMLLALLCILTIIIAINPVNLQLEDTFSVPHKFCFKRVATRTSLMLVALFVGLTLPNFGAVMNLFGSTTVPCTCVILPTLFNLHIKSATYDAETNTWIIPPLSQVLRKTPKMTLIVLAIINGVTVICSVIATGMSVKEILGERFVPPCYLLPLFPASKVKRLSALTFHCCGRFMNISRSDISCGSVMYAFLSFAILCNTFFPQFLRQK</sequence>
<evidence type="ECO:0000313" key="9">
    <source>
        <dbReference type="Proteomes" id="UP000276776"/>
    </source>
</evidence>
<organism evidence="10">
    <name type="scientific">Thelazia callipaeda</name>
    <name type="common">Oriental eyeworm</name>
    <name type="synonym">Parasitic nematode</name>
    <dbReference type="NCBI Taxonomy" id="103827"/>
    <lineage>
        <taxon>Eukaryota</taxon>
        <taxon>Metazoa</taxon>
        <taxon>Ecdysozoa</taxon>
        <taxon>Nematoda</taxon>
        <taxon>Chromadorea</taxon>
        <taxon>Rhabditida</taxon>
        <taxon>Spirurina</taxon>
        <taxon>Spiruromorpha</taxon>
        <taxon>Thelazioidea</taxon>
        <taxon>Thelaziidae</taxon>
        <taxon>Thelazia</taxon>
    </lineage>
</organism>
<dbReference type="EMBL" id="UYYF01004289">
    <property type="protein sequence ID" value="VDN01574.1"/>
    <property type="molecule type" value="Genomic_DNA"/>
</dbReference>
<dbReference type="InterPro" id="IPR013057">
    <property type="entry name" value="AA_transpt_TM"/>
</dbReference>
<dbReference type="OrthoDB" id="655540at2759"/>
<evidence type="ECO:0000256" key="2">
    <source>
        <dbReference type="ARBA" id="ARBA00022448"/>
    </source>
</evidence>
<feature type="transmembrane region" description="Helical" evidence="6">
    <location>
        <begin position="27"/>
        <end position="49"/>
    </location>
</feature>
<protein>
    <submittedName>
        <fullName evidence="10">Aa_trans domain-containing protein</fullName>
    </submittedName>
</protein>
<keyword evidence="9" id="KW-1185">Reference proteome</keyword>
<evidence type="ECO:0000256" key="5">
    <source>
        <dbReference type="ARBA" id="ARBA00023136"/>
    </source>
</evidence>
<dbReference type="WBParaSite" id="TCLT_0000447001-mRNA-1">
    <property type="protein sequence ID" value="TCLT_0000447001-mRNA-1"/>
    <property type="gene ID" value="TCLT_0000447001"/>
</dbReference>
<evidence type="ECO:0000256" key="1">
    <source>
        <dbReference type="ARBA" id="ARBA00004370"/>
    </source>
</evidence>
<feature type="transmembrane region" description="Helical" evidence="6">
    <location>
        <begin position="82"/>
        <end position="104"/>
    </location>
</feature>
<evidence type="ECO:0000313" key="10">
    <source>
        <dbReference type="WBParaSite" id="TCLT_0000447001-mRNA-1"/>
    </source>
</evidence>
<feature type="transmembrane region" description="Helical" evidence="6">
    <location>
        <begin position="328"/>
        <end position="347"/>
    </location>
</feature>
<evidence type="ECO:0000256" key="4">
    <source>
        <dbReference type="ARBA" id="ARBA00022989"/>
    </source>
</evidence>
<name>A0A0N5CVW8_THECL</name>
<dbReference type="Pfam" id="PF01490">
    <property type="entry name" value="Aa_trans"/>
    <property type="match status" value="1"/>
</dbReference>
<feature type="transmembrane region" description="Helical" evidence="6">
    <location>
        <begin position="145"/>
        <end position="167"/>
    </location>
</feature>
<feature type="transmembrane region" description="Helical" evidence="6">
    <location>
        <begin position="378"/>
        <end position="400"/>
    </location>
</feature>
<dbReference type="PANTHER" id="PTHR48017">
    <property type="entry name" value="OS05G0424000 PROTEIN-RELATED"/>
    <property type="match status" value="1"/>
</dbReference>
<evidence type="ECO:0000259" key="7">
    <source>
        <dbReference type="Pfam" id="PF01490"/>
    </source>
</evidence>
<gene>
    <name evidence="8" type="ORF">TCLT_LOCUS4459</name>
</gene>
<feature type="transmembrane region" description="Helical" evidence="6">
    <location>
        <begin position="179"/>
        <end position="200"/>
    </location>
</feature>
<comment type="subcellular location">
    <subcellularLocation>
        <location evidence="1">Membrane</location>
    </subcellularLocation>
</comment>
<reference evidence="10" key="1">
    <citation type="submission" date="2017-02" db="UniProtKB">
        <authorList>
            <consortium name="WormBaseParasite"/>
        </authorList>
    </citation>
    <scope>IDENTIFICATION</scope>
</reference>
<feature type="transmembrane region" description="Helical" evidence="6">
    <location>
        <begin position="221"/>
        <end position="240"/>
    </location>
</feature>
<dbReference type="Proteomes" id="UP000276776">
    <property type="component" value="Unassembled WGS sequence"/>
</dbReference>
<evidence type="ECO:0000256" key="3">
    <source>
        <dbReference type="ARBA" id="ARBA00022692"/>
    </source>
</evidence>
<dbReference type="FunFam" id="1.20.1740.10:FF:000052">
    <property type="entry name" value="Lysine histidine transporter-like 3"/>
    <property type="match status" value="1"/>
</dbReference>
<feature type="transmembrane region" description="Helical" evidence="6">
    <location>
        <begin position="116"/>
        <end position="138"/>
    </location>
</feature>
<dbReference type="GO" id="GO:0016020">
    <property type="term" value="C:membrane"/>
    <property type="evidence" value="ECO:0007669"/>
    <property type="project" value="UniProtKB-SubCell"/>
</dbReference>
<evidence type="ECO:0000256" key="6">
    <source>
        <dbReference type="SAM" id="Phobius"/>
    </source>
</evidence>
<feature type="transmembrane region" description="Helical" evidence="6">
    <location>
        <begin position="302"/>
        <end position="322"/>
    </location>
</feature>
<keyword evidence="3 6" id="KW-0812">Transmembrane</keyword>
<dbReference type="OMA" id="MTVSPIG"/>